<keyword evidence="9 18" id="KW-0862">Zinc</keyword>
<dbReference type="PANTHER" id="PTHR43152">
    <property type="entry name" value="UVRABC SYSTEM PROTEIN A"/>
    <property type="match status" value="1"/>
</dbReference>
<evidence type="ECO:0000256" key="7">
    <source>
        <dbReference type="ARBA" id="ARBA00022769"/>
    </source>
</evidence>
<evidence type="ECO:0000256" key="2">
    <source>
        <dbReference type="ARBA" id="ARBA00022490"/>
    </source>
</evidence>
<evidence type="ECO:0000256" key="1">
    <source>
        <dbReference type="ARBA" id="ARBA00004496"/>
    </source>
</evidence>
<evidence type="ECO:0000256" key="10">
    <source>
        <dbReference type="ARBA" id="ARBA00022840"/>
    </source>
</evidence>
<evidence type="ECO:0000256" key="13">
    <source>
        <dbReference type="ARBA" id="ARBA00023204"/>
    </source>
</evidence>
<dbReference type="PROSITE" id="PS50893">
    <property type="entry name" value="ABC_TRANSPORTER_2"/>
    <property type="match status" value="1"/>
</dbReference>
<dbReference type="InterPro" id="IPR004602">
    <property type="entry name" value="UvrA"/>
</dbReference>
<feature type="binding site" evidence="18">
    <location>
        <begin position="32"/>
        <end position="39"/>
    </location>
    <ligand>
        <name>ATP</name>
        <dbReference type="ChEBI" id="CHEBI:30616"/>
    </ligand>
</feature>
<keyword evidence="7 18" id="KW-0228">DNA excision</keyword>
<comment type="function">
    <text evidence="18">The UvrABC repair system catalyzes the recognition and processing of DNA lesions. UvrA is an ATPase and a DNA-binding protein. A damage recognition complex composed of 2 UvrA and 2 UvrB subunits scans DNA for abnormalities. When the presence of a lesion has been verified by UvrB, the UvrA molecules dissociate.</text>
</comment>
<dbReference type="GO" id="GO:0008270">
    <property type="term" value="F:zinc ion binding"/>
    <property type="evidence" value="ECO:0007669"/>
    <property type="project" value="UniProtKB-UniRule"/>
</dbReference>
<dbReference type="Gene3D" id="1.10.8.280">
    <property type="entry name" value="ABC transporter ATPase domain-like"/>
    <property type="match status" value="1"/>
</dbReference>
<evidence type="ECO:0000256" key="4">
    <source>
        <dbReference type="ARBA" id="ARBA00022737"/>
    </source>
</evidence>
<dbReference type="RefSeq" id="WP_093951971.1">
    <property type="nucleotide sequence ID" value="NZ_NMUL01000042.1"/>
</dbReference>
<comment type="subcellular location">
    <subcellularLocation>
        <location evidence="1 18">Cytoplasm</location>
    </subcellularLocation>
</comment>
<dbReference type="Pfam" id="PF17755">
    <property type="entry name" value="UvrA_DNA-bind"/>
    <property type="match status" value="1"/>
</dbReference>
<dbReference type="NCBIfam" id="TIGR00630">
    <property type="entry name" value="uvra"/>
    <property type="match status" value="1"/>
</dbReference>
<dbReference type="InterPro" id="IPR041102">
    <property type="entry name" value="UvrA_inter"/>
</dbReference>
<comment type="caution">
    <text evidence="20">The sequence shown here is derived from an EMBL/GenBank/DDBJ whole genome shotgun (WGS) entry which is preliminary data.</text>
</comment>
<dbReference type="NCBIfam" id="NF001503">
    <property type="entry name" value="PRK00349.1"/>
    <property type="match status" value="1"/>
</dbReference>
<keyword evidence="4 18" id="KW-0677">Repeat</keyword>
<dbReference type="HAMAP" id="MF_00205">
    <property type="entry name" value="UvrA"/>
    <property type="match status" value="1"/>
</dbReference>
<evidence type="ECO:0000256" key="3">
    <source>
        <dbReference type="ARBA" id="ARBA00022723"/>
    </source>
</evidence>
<accession>A0A229SU86</accession>
<protein>
    <recommendedName>
        <fullName evidence="16 18">UvrABC system protein A</fullName>
        <shortName evidence="18">UvrA protein</shortName>
    </recommendedName>
    <alternativeName>
        <fullName evidence="17 18">Excinuclease ABC subunit A</fullName>
    </alternativeName>
</protein>
<dbReference type="GO" id="GO:0009432">
    <property type="term" value="P:SOS response"/>
    <property type="evidence" value="ECO:0007669"/>
    <property type="project" value="UniProtKB-UniRule"/>
</dbReference>
<dbReference type="Gene3D" id="3.40.50.300">
    <property type="entry name" value="P-loop containing nucleotide triphosphate hydrolases"/>
    <property type="match status" value="2"/>
</dbReference>
<comment type="subunit">
    <text evidence="18">Forms a heterotetramer with UvrB during the search for lesions.</text>
</comment>
<evidence type="ECO:0000256" key="14">
    <source>
        <dbReference type="ARBA" id="ARBA00023236"/>
    </source>
</evidence>
<keyword evidence="6 18" id="KW-0227">DNA damage</keyword>
<keyword evidence="14 18" id="KW-0742">SOS response</keyword>
<evidence type="ECO:0000256" key="17">
    <source>
        <dbReference type="ARBA" id="ARBA00042156"/>
    </source>
</evidence>
<evidence type="ECO:0000256" key="6">
    <source>
        <dbReference type="ARBA" id="ARBA00022763"/>
    </source>
</evidence>
<organism evidence="20 21">
    <name type="scientific">Amycolatopsis vastitatis</name>
    <dbReference type="NCBI Taxonomy" id="1905142"/>
    <lineage>
        <taxon>Bacteria</taxon>
        <taxon>Bacillati</taxon>
        <taxon>Actinomycetota</taxon>
        <taxon>Actinomycetes</taxon>
        <taxon>Pseudonocardiales</taxon>
        <taxon>Pseudonocardiaceae</taxon>
        <taxon>Amycolatopsis</taxon>
    </lineage>
</organism>
<dbReference type="PANTHER" id="PTHR43152:SF3">
    <property type="entry name" value="UVRABC SYSTEM PROTEIN A"/>
    <property type="match status" value="1"/>
</dbReference>
<keyword evidence="10 18" id="KW-0067">ATP-binding</keyword>
<keyword evidence="13 18" id="KW-0234">DNA repair</keyword>
<sequence>MADRLVVRGAREHNLRGVDLDLPRDSLIVFTGLSGSGKSSLAFDTIFAEGQRRYVESLSAYARQFLGQMDKPDVDFIEGLSPAVSIDQKSTSRNPRSTVGTITEVYDYLRLLYARAGKAHCPTCGEPISKQTPQQIVDQVLEMDEGVRFQVLAPVVRGRKGEYVDLFENLQQQGYARVVVDGTVHALTDPPKLKKQEKHQIAVVIDRLSVKSSSRQRLTDSVETALRLADGLIELDFVDLPENDPHRIRGFSENLACPNGHPLAIEDLEPRSFSFNSPYGACPECTGIGIRKEVDPELVVPDDELSLAEGAIAPWSGGQSADYFIRLLESLSETIGFRMDTPWRRLPARAQKAVLHGVDEQVHVRYKNRYGRQRSYYAAFEGVIPFLERRQEQTESEYMRERYEGYMREVPCPACQGTRLKPEILAVTLAHKTRGDMSIAEVCALSIAEASQFLDELELGQRETMIAGAVLKEIQARLRFLLDVGLTYLSLDRASATLSGGEAQRIRLATQIGSGLVGVLYVLDEPSIGLHQRDNHRLIETLTRLRNLGNTLIVVEHDEDTIRSSDWVVDIGPGAGEHGGHIVHSGPYKKLLKSKESLTGQYLSGRRRIEVPAIRRPIDKKRQLTVVGAREHNLRGLDVSFPLGCLVSVTGVSGSGKSTLVNDILATVLANKLNGARQVPGRHTRVNGLNNVDKLVRVDQSPIGRTPRSNPATYTGVWDHVRKLFAATTEAKVRGYQQGRFSFNVKGGRCEACAGDGTIKIEMNFLPDVYVPCEVCKGARYNRETLEVHYKGKTVSDVLDMPIEEAAEFFEPIKAIHRHLQTLVDVGLGYVRLGQPAPTLSGGEAQRVKLASELQKRSTGKTVYILDEPTTGLHFEDINKLIGVINGLVDKGNSVIVIEHNLDVIKTSDWIIDMGPEGGSGGGTIVAEGTPEYVAEVEGSYTGEFLRHVLVAE</sequence>
<keyword evidence="11 18" id="KW-0267">Excision nuclease</keyword>
<dbReference type="Gene3D" id="1.20.1580.10">
    <property type="entry name" value="ABC transporter ATPase like domain"/>
    <property type="match status" value="2"/>
</dbReference>
<evidence type="ECO:0000256" key="11">
    <source>
        <dbReference type="ARBA" id="ARBA00022881"/>
    </source>
</evidence>
<keyword evidence="21" id="KW-1185">Reference proteome</keyword>
<dbReference type="GO" id="GO:0003677">
    <property type="term" value="F:DNA binding"/>
    <property type="evidence" value="ECO:0007669"/>
    <property type="project" value="UniProtKB-UniRule"/>
</dbReference>
<feature type="domain" description="ABC transporter" evidence="19">
    <location>
        <begin position="619"/>
        <end position="947"/>
    </location>
</feature>
<dbReference type="GO" id="GO:0006289">
    <property type="term" value="P:nucleotide-excision repair"/>
    <property type="evidence" value="ECO:0007669"/>
    <property type="project" value="UniProtKB-UniRule"/>
</dbReference>
<feature type="binding site" evidence="18">
    <location>
        <begin position="651"/>
        <end position="658"/>
    </location>
    <ligand>
        <name>ATP</name>
        <dbReference type="ChEBI" id="CHEBI:30616"/>
    </ligand>
</feature>
<evidence type="ECO:0000256" key="8">
    <source>
        <dbReference type="ARBA" id="ARBA00022771"/>
    </source>
</evidence>
<dbReference type="FunFam" id="1.20.1580.10:FF:000001">
    <property type="entry name" value="UvrABC system protein A"/>
    <property type="match status" value="2"/>
</dbReference>
<dbReference type="InterPro" id="IPR003439">
    <property type="entry name" value="ABC_transporter-like_ATP-bd"/>
</dbReference>
<reference evidence="21" key="1">
    <citation type="submission" date="2017-07" db="EMBL/GenBank/DDBJ databases">
        <title>Comparative genome mining reveals phylogenetic distribution patterns of secondary metabolites in Amycolatopsis.</title>
        <authorList>
            <person name="Adamek M."/>
            <person name="Alanjary M."/>
            <person name="Sales-Ortells H."/>
            <person name="Goodfellow M."/>
            <person name="Bull A.T."/>
            <person name="Kalinowski J."/>
            <person name="Ziemert N."/>
        </authorList>
    </citation>
    <scope>NUCLEOTIDE SEQUENCE [LARGE SCALE GENOMIC DNA]</scope>
    <source>
        <strain evidence="21">H5</strain>
    </source>
</reference>
<dbReference type="CDD" id="cd03270">
    <property type="entry name" value="ABC_UvrA_I"/>
    <property type="match status" value="1"/>
</dbReference>
<evidence type="ECO:0000256" key="18">
    <source>
        <dbReference type="HAMAP-Rule" id="MF_00205"/>
    </source>
</evidence>
<dbReference type="PROSITE" id="PS00211">
    <property type="entry name" value="ABC_TRANSPORTER_1"/>
    <property type="match status" value="2"/>
</dbReference>
<dbReference type="GO" id="GO:0009381">
    <property type="term" value="F:excinuclease ABC activity"/>
    <property type="evidence" value="ECO:0007669"/>
    <property type="project" value="UniProtKB-UniRule"/>
</dbReference>
<comment type="caution">
    <text evidence="18">Lacks conserved residue(s) required for the propagation of feature annotation.</text>
</comment>
<proteinExistence type="inferred from homology"/>
<evidence type="ECO:0000313" key="20">
    <source>
        <dbReference type="EMBL" id="OXM62079.1"/>
    </source>
</evidence>
<dbReference type="Gene3D" id="3.30.1490.20">
    <property type="entry name" value="ATP-grasp fold, A domain"/>
    <property type="match status" value="1"/>
</dbReference>
<dbReference type="OrthoDB" id="9809851at2"/>
<dbReference type="SUPFAM" id="SSF52540">
    <property type="entry name" value="P-loop containing nucleoside triphosphate hydrolases"/>
    <property type="match status" value="2"/>
</dbReference>
<evidence type="ECO:0000259" key="19">
    <source>
        <dbReference type="PROSITE" id="PS50893"/>
    </source>
</evidence>
<dbReference type="CDD" id="cd03271">
    <property type="entry name" value="ABC_UvrA_II"/>
    <property type="match status" value="1"/>
</dbReference>
<dbReference type="InterPro" id="IPR027417">
    <property type="entry name" value="P-loop_NTPase"/>
</dbReference>
<dbReference type="InterPro" id="IPR041552">
    <property type="entry name" value="UvrA_DNA-bd"/>
</dbReference>
<dbReference type="EMBL" id="NMUL01000042">
    <property type="protein sequence ID" value="OXM62079.1"/>
    <property type="molecule type" value="Genomic_DNA"/>
</dbReference>
<gene>
    <name evidence="18" type="primary">uvrA</name>
    <name evidence="20" type="ORF">CF165_35570</name>
</gene>
<dbReference type="GO" id="GO:0009380">
    <property type="term" value="C:excinuclease repair complex"/>
    <property type="evidence" value="ECO:0007669"/>
    <property type="project" value="InterPro"/>
</dbReference>
<keyword evidence="8 18" id="KW-0863">Zinc-finger</keyword>
<dbReference type="FunFam" id="1.20.1580.10:FF:000002">
    <property type="entry name" value="UvrABC system protein A"/>
    <property type="match status" value="1"/>
</dbReference>
<dbReference type="Pfam" id="PF17760">
    <property type="entry name" value="UvrA_inter"/>
    <property type="match status" value="1"/>
</dbReference>
<keyword evidence="12 18" id="KW-0238">DNA-binding</keyword>
<comment type="similarity">
    <text evidence="15 18">Belongs to the ABC transporter superfamily. UvrA family.</text>
</comment>
<keyword evidence="2 18" id="KW-0963">Cytoplasm</keyword>
<keyword evidence="5 18" id="KW-0547">Nucleotide-binding</keyword>
<evidence type="ECO:0000256" key="15">
    <source>
        <dbReference type="ARBA" id="ARBA00038000"/>
    </source>
</evidence>
<dbReference type="InterPro" id="IPR013815">
    <property type="entry name" value="ATP_grasp_subdomain_1"/>
</dbReference>
<dbReference type="AlphaFoldDB" id="A0A229SU86"/>
<dbReference type="InterPro" id="IPR017871">
    <property type="entry name" value="ABC_transporter-like_CS"/>
</dbReference>
<keyword evidence="3 18" id="KW-0479">Metal-binding</keyword>
<evidence type="ECO:0000256" key="9">
    <source>
        <dbReference type="ARBA" id="ARBA00022833"/>
    </source>
</evidence>
<dbReference type="GO" id="GO:0005737">
    <property type="term" value="C:cytoplasm"/>
    <property type="evidence" value="ECO:0007669"/>
    <property type="project" value="UniProtKB-SubCell"/>
</dbReference>
<evidence type="ECO:0000256" key="16">
    <source>
        <dbReference type="ARBA" id="ARBA00039316"/>
    </source>
</evidence>
<evidence type="ECO:0000256" key="12">
    <source>
        <dbReference type="ARBA" id="ARBA00023125"/>
    </source>
</evidence>
<feature type="zinc finger region" description="C4-type" evidence="18">
    <location>
        <begin position="750"/>
        <end position="776"/>
    </location>
</feature>
<evidence type="ECO:0000256" key="5">
    <source>
        <dbReference type="ARBA" id="ARBA00022741"/>
    </source>
</evidence>
<dbReference type="GO" id="GO:0005524">
    <property type="term" value="F:ATP binding"/>
    <property type="evidence" value="ECO:0007669"/>
    <property type="project" value="UniProtKB-UniRule"/>
</dbReference>
<name>A0A229SU86_9PSEU</name>
<dbReference type="Proteomes" id="UP000215199">
    <property type="component" value="Unassembled WGS sequence"/>
</dbReference>
<evidence type="ECO:0000313" key="21">
    <source>
        <dbReference type="Proteomes" id="UP000215199"/>
    </source>
</evidence>
<dbReference type="GO" id="GO:0016887">
    <property type="term" value="F:ATP hydrolysis activity"/>
    <property type="evidence" value="ECO:0007669"/>
    <property type="project" value="InterPro"/>
</dbReference>